<evidence type="ECO:0000256" key="1">
    <source>
        <dbReference type="ARBA" id="ARBA00001974"/>
    </source>
</evidence>
<evidence type="ECO:0000259" key="9">
    <source>
        <dbReference type="Pfam" id="PF07992"/>
    </source>
</evidence>
<comment type="similarity">
    <text evidence="2">Belongs to the ferredoxin--NADP reductase type 1 family.</text>
</comment>
<dbReference type="Proteomes" id="UP001629745">
    <property type="component" value="Unassembled WGS sequence"/>
</dbReference>
<dbReference type="RefSeq" id="WP_420163272.1">
    <property type="nucleotide sequence ID" value="NZ_JBDLNV010000002.1"/>
</dbReference>
<dbReference type="PANTHER" id="PTHR48467">
    <property type="entry name" value="GLUTAMATE SYNTHASE 1 [NADH], CHLOROPLASTIC-LIKE"/>
    <property type="match status" value="1"/>
</dbReference>
<evidence type="ECO:0000256" key="8">
    <source>
        <dbReference type="ARBA" id="ARBA00047776"/>
    </source>
</evidence>
<evidence type="ECO:0000256" key="4">
    <source>
        <dbReference type="ARBA" id="ARBA00022630"/>
    </source>
</evidence>
<organism evidence="10 11">
    <name type="scientific">Rhodococcus parequi</name>
    <dbReference type="NCBI Taxonomy" id="3137122"/>
    <lineage>
        <taxon>Bacteria</taxon>
        <taxon>Bacillati</taxon>
        <taxon>Actinomycetota</taxon>
        <taxon>Actinomycetes</taxon>
        <taxon>Mycobacteriales</taxon>
        <taxon>Nocardiaceae</taxon>
        <taxon>Rhodococcus</taxon>
    </lineage>
</organism>
<dbReference type="InterPro" id="IPR021163">
    <property type="entry name" value="Ferredox_Rdtase_adrenod"/>
</dbReference>
<proteinExistence type="inferred from homology"/>
<dbReference type="PIRSF" id="PIRSF000362">
    <property type="entry name" value="FNR"/>
    <property type="match status" value="1"/>
</dbReference>
<evidence type="ECO:0000256" key="5">
    <source>
        <dbReference type="ARBA" id="ARBA00022827"/>
    </source>
</evidence>
<evidence type="ECO:0000256" key="2">
    <source>
        <dbReference type="ARBA" id="ARBA00008312"/>
    </source>
</evidence>
<evidence type="ECO:0000256" key="7">
    <source>
        <dbReference type="ARBA" id="ARBA00023002"/>
    </source>
</evidence>
<keyword evidence="6" id="KW-0521">NADP</keyword>
<dbReference type="EC" id="1.18.1.2" evidence="3"/>
<dbReference type="InterPro" id="IPR036188">
    <property type="entry name" value="FAD/NAD-bd_sf"/>
</dbReference>
<feature type="domain" description="FAD/NAD(P)-binding" evidence="9">
    <location>
        <begin position="13"/>
        <end position="173"/>
    </location>
</feature>
<dbReference type="PANTHER" id="PTHR48467:SF1">
    <property type="entry name" value="GLUTAMATE SYNTHASE 1 [NADH], CHLOROPLASTIC-LIKE"/>
    <property type="match status" value="1"/>
</dbReference>
<dbReference type="InterPro" id="IPR055275">
    <property type="entry name" value="Ferredox_Rdtase"/>
</dbReference>
<name>A0ABW9FAY8_9NOCA</name>
<gene>
    <name evidence="10" type="ORF">ABEU20_001245</name>
</gene>
<dbReference type="Pfam" id="PF07992">
    <property type="entry name" value="Pyr_redox_2"/>
    <property type="match status" value="1"/>
</dbReference>
<dbReference type="EMBL" id="JBDLNV010000002">
    <property type="protein sequence ID" value="MFM1722686.1"/>
    <property type="molecule type" value="Genomic_DNA"/>
</dbReference>
<reference evidence="10 11" key="1">
    <citation type="submission" date="2023-11" db="EMBL/GenBank/DDBJ databases">
        <authorList>
            <person name="Val-Calvo J."/>
            <person name="Scortti M."/>
            <person name="Vazquez-Boland J."/>
        </authorList>
    </citation>
    <scope>NUCLEOTIDE SEQUENCE [LARGE SCALE GENOMIC DNA]</scope>
    <source>
        <strain evidence="10 11">PAM 2766</strain>
    </source>
</reference>
<evidence type="ECO:0000313" key="10">
    <source>
        <dbReference type="EMBL" id="MFM1722686.1"/>
    </source>
</evidence>
<evidence type="ECO:0000313" key="11">
    <source>
        <dbReference type="Proteomes" id="UP001629745"/>
    </source>
</evidence>
<sequence>MHAHANGVNRPLQVAVVGAGPAGIHASANLSRLAPGARIDLFERLPVPFGLVRYGVSPDHPRIEKISDALHAVLADSGVRLLCNVEIGVDITVGELRDSYDAVIVATGALRDAPLELPGIDLPGSFGAADFVSWYDGHPDVSTAWPLDAESVAVIGAGNVALDVTRMLVKHAHTLAETDVSDNVYEGFAANPIRDVHLFARRGPADVRFSPIELRELGNQYDVDLVVNPADLEPDPHLDRMTRQFTPVRHVVETMREWARIPASRRTASRRVHLHFHQAPAALLGGDAVGSLRTEIMTPDGYGHVVGSGVHVEHEVQAVYRAIGYACTPVPGVPFDHSTRTVPHIEGAVVDGAGTPVPGLYTTGWIKRGPVGLIESTKSDARRTVETLLETAVPGSRARAGGQVIDRLLRDRGVRPIGWDGWLRVDSAERERGDARGRERVRIVGRDELIAAATRAPARRYTAAAGRARPES</sequence>
<comment type="cofactor">
    <cofactor evidence="1">
        <name>FAD</name>
        <dbReference type="ChEBI" id="CHEBI:57692"/>
    </cofactor>
</comment>
<comment type="catalytic activity">
    <reaction evidence="8">
        <text>2 reduced [2Fe-2S]-[ferredoxin] + NADP(+) + H(+) = 2 oxidized [2Fe-2S]-[ferredoxin] + NADPH</text>
        <dbReference type="Rhea" id="RHEA:20125"/>
        <dbReference type="Rhea" id="RHEA-COMP:10000"/>
        <dbReference type="Rhea" id="RHEA-COMP:10001"/>
        <dbReference type="ChEBI" id="CHEBI:15378"/>
        <dbReference type="ChEBI" id="CHEBI:33737"/>
        <dbReference type="ChEBI" id="CHEBI:33738"/>
        <dbReference type="ChEBI" id="CHEBI:57783"/>
        <dbReference type="ChEBI" id="CHEBI:58349"/>
        <dbReference type="EC" id="1.18.1.2"/>
    </reaction>
</comment>
<evidence type="ECO:0000256" key="6">
    <source>
        <dbReference type="ARBA" id="ARBA00022857"/>
    </source>
</evidence>
<protein>
    <recommendedName>
        <fullName evidence="3">ferredoxin--NADP(+) reductase</fullName>
        <ecNumber evidence="3">1.18.1.2</ecNumber>
    </recommendedName>
</protein>
<keyword evidence="5" id="KW-0274">FAD</keyword>
<dbReference type="SUPFAM" id="SSF51971">
    <property type="entry name" value="Nucleotide-binding domain"/>
    <property type="match status" value="1"/>
</dbReference>
<comment type="caution">
    <text evidence="10">The sequence shown here is derived from an EMBL/GenBank/DDBJ whole genome shotgun (WGS) entry which is preliminary data.</text>
</comment>
<dbReference type="Gene3D" id="3.40.50.720">
    <property type="entry name" value="NAD(P)-binding Rossmann-like Domain"/>
    <property type="match status" value="1"/>
</dbReference>
<accession>A0ABW9FAY8</accession>
<evidence type="ECO:0000256" key="3">
    <source>
        <dbReference type="ARBA" id="ARBA00013223"/>
    </source>
</evidence>
<dbReference type="InterPro" id="IPR023753">
    <property type="entry name" value="FAD/NAD-binding_dom"/>
</dbReference>
<dbReference type="Gene3D" id="3.50.50.60">
    <property type="entry name" value="FAD/NAD(P)-binding domain"/>
    <property type="match status" value="1"/>
</dbReference>
<keyword evidence="7" id="KW-0560">Oxidoreductase</keyword>
<dbReference type="PRINTS" id="PR00419">
    <property type="entry name" value="ADXRDTASE"/>
</dbReference>
<keyword evidence="4" id="KW-0285">Flavoprotein</keyword>
<keyword evidence="11" id="KW-1185">Reference proteome</keyword>